<dbReference type="PANTHER" id="PTHR11895:SF151">
    <property type="entry name" value="GLUTAMYL-TRNA(GLN) AMIDOTRANSFERASE SUBUNIT A"/>
    <property type="match status" value="1"/>
</dbReference>
<gene>
    <name evidence="2" type="ORF">VU01_14041</name>
</gene>
<dbReference type="PROSITE" id="PS00571">
    <property type="entry name" value="AMIDASES"/>
    <property type="match status" value="1"/>
</dbReference>
<dbReference type="EC" id="6.3.5.7" evidence="2"/>
<dbReference type="Gene3D" id="3.90.1300.10">
    <property type="entry name" value="Amidase signature (AS) domain"/>
    <property type="match status" value="1"/>
</dbReference>
<dbReference type="InterPro" id="IPR036928">
    <property type="entry name" value="AS_sf"/>
</dbReference>
<dbReference type="Pfam" id="PF01425">
    <property type="entry name" value="Amidase"/>
    <property type="match status" value="1"/>
</dbReference>
<evidence type="ECO:0000259" key="1">
    <source>
        <dbReference type="Pfam" id="PF01425"/>
    </source>
</evidence>
<reference evidence="2 3" key="1">
    <citation type="submission" date="2017-01" db="EMBL/GenBank/DDBJ databases">
        <title>The cable genome- insights into the physiology and evolution of filamentous bacteria capable of sulfide oxidation via long distance electron transfer.</title>
        <authorList>
            <person name="Schreiber L."/>
            <person name="Bjerg J.T."/>
            <person name="Boggild A."/>
            <person name="Van De Vossenberg J."/>
            <person name="Meysman F."/>
            <person name="Nielsen L.P."/>
            <person name="Schramm A."/>
            <person name="Kjeldsen K.U."/>
        </authorList>
    </citation>
    <scope>NUCLEOTIDE SEQUENCE [LARGE SCALE GENOMIC DNA]</scope>
    <source>
        <strain evidence="2">A5</strain>
    </source>
</reference>
<dbReference type="InterPro" id="IPR023631">
    <property type="entry name" value="Amidase_dom"/>
</dbReference>
<feature type="non-terminal residue" evidence="2">
    <location>
        <position position="223"/>
    </location>
</feature>
<feature type="domain" description="Amidase" evidence="1">
    <location>
        <begin position="25"/>
        <end position="223"/>
    </location>
</feature>
<proteinExistence type="predicted"/>
<organism evidence="2 3">
    <name type="scientific">Candidatus Electrothrix marina</name>
    <dbReference type="NCBI Taxonomy" id="1859130"/>
    <lineage>
        <taxon>Bacteria</taxon>
        <taxon>Pseudomonadati</taxon>
        <taxon>Thermodesulfobacteriota</taxon>
        <taxon>Desulfobulbia</taxon>
        <taxon>Desulfobulbales</taxon>
        <taxon>Desulfobulbaceae</taxon>
        <taxon>Candidatus Electrothrix</taxon>
    </lineage>
</organism>
<protein>
    <submittedName>
        <fullName evidence="2">Amidase</fullName>
        <ecNumber evidence="2">6.3.5.6</ecNumber>
        <ecNumber evidence="2">6.3.5.7</ecNumber>
    </submittedName>
</protein>
<dbReference type="EC" id="6.3.5.6" evidence="2"/>
<accession>A0A444JAH9</accession>
<comment type="caution">
    <text evidence="2">The sequence shown here is derived from an EMBL/GenBank/DDBJ whole genome shotgun (WGS) entry which is preliminary data.</text>
</comment>
<dbReference type="PANTHER" id="PTHR11895">
    <property type="entry name" value="TRANSAMIDASE"/>
    <property type="match status" value="1"/>
</dbReference>
<keyword evidence="3" id="KW-1185">Reference proteome</keyword>
<dbReference type="InterPro" id="IPR020556">
    <property type="entry name" value="Amidase_CS"/>
</dbReference>
<dbReference type="AlphaFoldDB" id="A0A444JAH9"/>
<dbReference type="InterPro" id="IPR000120">
    <property type="entry name" value="Amidase"/>
</dbReference>
<name>A0A444JAH9_9BACT</name>
<keyword evidence="2" id="KW-0436">Ligase</keyword>
<sequence>MDLYNLTLQQAKDKLVAREITSVALTESILHRIDQVEGKVKAYLSLHKDQAMAAAEEADKKLQAGQGGMLCGLPLSIKDVLCTATMPTTCGSKILEGFVPPYDATVIEKLKTADSVLLGKVSMDEFAMGSTNENCAYSVPENPWKAGYVAGGSSGGSAVSVAAGECLGSLGSDTGGSIRQPASLCGVVGMKPTYGRVSRYGLIAFASSLDQVGPLTKDVADCA</sequence>
<evidence type="ECO:0000313" key="3">
    <source>
        <dbReference type="Proteomes" id="UP000288892"/>
    </source>
</evidence>
<dbReference type="EMBL" id="MTKS01000404">
    <property type="protein sequence ID" value="RWX50027.1"/>
    <property type="molecule type" value="Genomic_DNA"/>
</dbReference>
<dbReference type="GO" id="GO:0050567">
    <property type="term" value="F:glutaminyl-tRNA synthase (glutamine-hydrolyzing) activity"/>
    <property type="evidence" value="ECO:0007669"/>
    <property type="project" value="UniProtKB-EC"/>
</dbReference>
<dbReference type="SUPFAM" id="SSF75304">
    <property type="entry name" value="Amidase signature (AS) enzymes"/>
    <property type="match status" value="1"/>
</dbReference>
<evidence type="ECO:0000313" key="2">
    <source>
        <dbReference type="EMBL" id="RWX50027.1"/>
    </source>
</evidence>
<dbReference type="Proteomes" id="UP000288892">
    <property type="component" value="Unassembled WGS sequence"/>
</dbReference>
<dbReference type="GO" id="GO:0050566">
    <property type="term" value="F:asparaginyl-tRNA synthase (glutamine-hydrolyzing) activity"/>
    <property type="evidence" value="ECO:0007669"/>
    <property type="project" value="UniProtKB-EC"/>
</dbReference>